<dbReference type="GO" id="GO:0003824">
    <property type="term" value="F:catalytic activity"/>
    <property type="evidence" value="ECO:0007669"/>
    <property type="project" value="InterPro"/>
</dbReference>
<gene>
    <name evidence="4" type="primary">LOC111112457</name>
</gene>
<name>A0A8B8BRT3_CRAVI</name>
<dbReference type="AlphaFoldDB" id="A0A8B8BRT3"/>
<dbReference type="RefSeq" id="XP_022305676.1">
    <property type="nucleotide sequence ID" value="XM_022449968.1"/>
</dbReference>
<dbReference type="SUPFAM" id="SSF56219">
    <property type="entry name" value="DNase I-like"/>
    <property type="match status" value="1"/>
</dbReference>
<dbReference type="OrthoDB" id="6162116at2759"/>
<dbReference type="Proteomes" id="UP000694844">
    <property type="component" value="Chromosome 9"/>
</dbReference>
<feature type="compositionally biased region" description="Acidic residues" evidence="1">
    <location>
        <begin position="272"/>
        <end position="287"/>
    </location>
</feature>
<evidence type="ECO:0000313" key="4">
    <source>
        <dbReference type="RefSeq" id="XP_022305676.1"/>
    </source>
</evidence>
<feature type="domain" description="Endonuclease/exonuclease/phosphatase" evidence="2">
    <location>
        <begin position="38"/>
        <end position="228"/>
    </location>
</feature>
<evidence type="ECO:0000259" key="2">
    <source>
        <dbReference type="Pfam" id="PF03372"/>
    </source>
</evidence>
<dbReference type="InterPro" id="IPR036691">
    <property type="entry name" value="Endo/exonu/phosph_ase_sf"/>
</dbReference>
<feature type="compositionally biased region" description="Basic and acidic residues" evidence="1">
    <location>
        <begin position="288"/>
        <end position="303"/>
    </location>
</feature>
<dbReference type="Pfam" id="PF03372">
    <property type="entry name" value="Exo_endo_phos"/>
    <property type="match status" value="1"/>
</dbReference>
<proteinExistence type="predicted"/>
<dbReference type="KEGG" id="cvn:111112457"/>
<dbReference type="Gene3D" id="3.60.10.10">
    <property type="entry name" value="Endonuclease/exonuclease/phosphatase"/>
    <property type="match status" value="1"/>
</dbReference>
<reference evidence="4" key="1">
    <citation type="submission" date="2025-08" db="UniProtKB">
        <authorList>
            <consortium name="RefSeq"/>
        </authorList>
    </citation>
    <scope>IDENTIFICATION</scope>
    <source>
        <tissue evidence="4">Whole sample</tissue>
    </source>
</reference>
<feature type="region of interest" description="Disordered" evidence="1">
    <location>
        <begin position="266"/>
        <end position="303"/>
    </location>
</feature>
<organism evidence="3 4">
    <name type="scientific">Crassostrea virginica</name>
    <name type="common">Eastern oyster</name>
    <dbReference type="NCBI Taxonomy" id="6565"/>
    <lineage>
        <taxon>Eukaryota</taxon>
        <taxon>Metazoa</taxon>
        <taxon>Spiralia</taxon>
        <taxon>Lophotrochozoa</taxon>
        <taxon>Mollusca</taxon>
        <taxon>Bivalvia</taxon>
        <taxon>Autobranchia</taxon>
        <taxon>Pteriomorphia</taxon>
        <taxon>Ostreida</taxon>
        <taxon>Ostreoidea</taxon>
        <taxon>Ostreidae</taxon>
        <taxon>Crassostrea</taxon>
    </lineage>
</organism>
<evidence type="ECO:0000256" key="1">
    <source>
        <dbReference type="SAM" id="MobiDB-lite"/>
    </source>
</evidence>
<dbReference type="InterPro" id="IPR005135">
    <property type="entry name" value="Endo/exonuclease/phosphatase"/>
</dbReference>
<protein>
    <submittedName>
        <fullName evidence="4">Uncharacterized protein LOC111112457</fullName>
    </submittedName>
</protein>
<keyword evidence="3" id="KW-1185">Reference proteome</keyword>
<evidence type="ECO:0000313" key="3">
    <source>
        <dbReference type="Proteomes" id="UP000694844"/>
    </source>
</evidence>
<accession>A0A8B8BRT3</accession>
<dbReference type="GeneID" id="111112457"/>
<sequence>MATEGTDNQKIVVMTVNIGLQPRDGPKKPDEKEKTINIKNNAIAKLLEAQKPSLVFLQESRQTDEIPANFGYLFKKEASLLYDKFKLSLIEITDRNAFEEIKQKMSEGDVTNGSYKPRFCVATARPLQDQNAKFLCVSWHGPIKLVDKERALGYMLSYVDAKCIERNLPCIIGGDFNLSCENVISYLKNAKLDAKYSCSKYKALPRRKHKDVIDFFVTSKSLKVTDVTAVAWNSLENIEENLDDYFDHDPIVGSLLENFIKSYEYEDNQGSGEDEDSQGSGEDEDSQDSDKDEVADLFNEMKL</sequence>